<dbReference type="InterPro" id="IPR012919">
    <property type="entry name" value="SUN_dom"/>
</dbReference>
<dbReference type="AlphaFoldDB" id="N6UBG2"/>
<reference evidence="8" key="2">
    <citation type="submission" date="2024-08" db="UniProtKB">
        <authorList>
            <consortium name="EnsemblMetazoa"/>
        </authorList>
    </citation>
    <scope>IDENTIFICATION</scope>
</reference>
<sequence>MVYQKKTSNSNQLLAEREHFSTPDHHYNTRFSARNNAKRSCVPYKVLDFSNAQGDHYEENTYLVEDDNSSERFSTASLNSFHNSSEISRNSITANYCDQQIETRLRKFEKPMDFDGPPCPNDNRKWIRNGSLVLIVAVIAWYVNHVRVQLNRMQIDIESVNGRISDIVDARLDTLHQLSEFSNLVKDLKQSQSNFKFTIQKTIENEISKMYNDKTGRTDFALESAGGRIVQLSPGTENYAQPKSSLLGISLCDGMHGPRAIIQTGTSPGECWAFKGSSGGVIIKLLGSIRIDAVSLEHISKSISPSGDSTTAPKDFTVWGMKSVVDRGTLLGQFSYKLDGPPVQMFKFHYPIHDTFDFIELKVQSNHGNNDFTCVYRFRVHGIMENAKGK</sequence>
<dbReference type="Pfam" id="PF07738">
    <property type="entry name" value="Sad1_UNC"/>
    <property type="match status" value="1"/>
</dbReference>
<evidence type="ECO:0000313" key="7">
    <source>
        <dbReference type="EMBL" id="ENN75982.1"/>
    </source>
</evidence>
<keyword evidence="4" id="KW-0175">Coiled coil</keyword>
<dbReference type="PROSITE" id="PS51469">
    <property type="entry name" value="SUN"/>
    <property type="match status" value="1"/>
</dbReference>
<comment type="subcellular location">
    <subcellularLocation>
        <location evidence="1">Membrane</location>
    </subcellularLocation>
</comment>
<dbReference type="EnsemblMetazoa" id="XM_019906385.1">
    <property type="protein sequence ID" value="XP_019761944.1"/>
    <property type="gene ID" value="LOC109538941"/>
</dbReference>
<keyword evidence="3" id="KW-1133">Transmembrane helix</keyword>
<dbReference type="Proteomes" id="UP000019118">
    <property type="component" value="Unassembled WGS sequence"/>
</dbReference>
<gene>
    <name evidence="8" type="primary">109538941</name>
    <name evidence="7" type="ORF">YQE_07515</name>
</gene>
<dbReference type="GO" id="GO:0043495">
    <property type="term" value="F:protein-membrane adaptor activity"/>
    <property type="evidence" value="ECO:0007669"/>
    <property type="project" value="TreeGrafter"/>
</dbReference>
<evidence type="ECO:0000256" key="2">
    <source>
        <dbReference type="ARBA" id="ARBA00022692"/>
    </source>
</evidence>
<feature type="domain" description="SUN" evidence="6">
    <location>
        <begin position="227"/>
        <end position="385"/>
    </location>
</feature>
<dbReference type="HOGENOM" id="CLU_708370_0_0_1"/>
<evidence type="ECO:0000256" key="5">
    <source>
        <dbReference type="ARBA" id="ARBA00023136"/>
    </source>
</evidence>
<keyword evidence="9" id="KW-1185">Reference proteome</keyword>
<dbReference type="InterPro" id="IPR045119">
    <property type="entry name" value="SUN1-5"/>
</dbReference>
<dbReference type="PANTHER" id="PTHR12911:SF8">
    <property type="entry name" value="KLAROID PROTEIN-RELATED"/>
    <property type="match status" value="1"/>
</dbReference>
<feature type="non-terminal residue" evidence="7">
    <location>
        <position position="1"/>
    </location>
</feature>
<evidence type="ECO:0000256" key="4">
    <source>
        <dbReference type="ARBA" id="ARBA00023054"/>
    </source>
</evidence>
<name>N6UBG2_DENPD</name>
<organism evidence="7">
    <name type="scientific">Dendroctonus ponderosae</name>
    <name type="common">Mountain pine beetle</name>
    <dbReference type="NCBI Taxonomy" id="77166"/>
    <lineage>
        <taxon>Eukaryota</taxon>
        <taxon>Metazoa</taxon>
        <taxon>Ecdysozoa</taxon>
        <taxon>Arthropoda</taxon>
        <taxon>Hexapoda</taxon>
        <taxon>Insecta</taxon>
        <taxon>Pterygota</taxon>
        <taxon>Neoptera</taxon>
        <taxon>Endopterygota</taxon>
        <taxon>Coleoptera</taxon>
        <taxon>Polyphaga</taxon>
        <taxon>Cucujiformia</taxon>
        <taxon>Curculionidae</taxon>
        <taxon>Scolytinae</taxon>
        <taxon>Dendroctonus</taxon>
    </lineage>
</organism>
<evidence type="ECO:0000313" key="9">
    <source>
        <dbReference type="Proteomes" id="UP000019118"/>
    </source>
</evidence>
<reference evidence="7 9" key="1">
    <citation type="journal article" date="2013" name="Genome Biol.">
        <title>Draft genome of the mountain pine beetle, Dendroctonus ponderosae Hopkins, a major forest pest.</title>
        <authorList>
            <person name="Keeling C.I."/>
            <person name="Yuen M.M."/>
            <person name="Liao N.Y."/>
            <person name="Docking T.R."/>
            <person name="Chan S.K."/>
            <person name="Taylor G.A."/>
            <person name="Palmquist D.L."/>
            <person name="Jackman S.D."/>
            <person name="Nguyen A."/>
            <person name="Li M."/>
            <person name="Henderson H."/>
            <person name="Janes J.K."/>
            <person name="Zhao Y."/>
            <person name="Pandoh P."/>
            <person name="Moore R."/>
            <person name="Sperling F.A."/>
            <person name="Huber D.P."/>
            <person name="Birol I."/>
            <person name="Jones S.J."/>
            <person name="Bohlmann J."/>
        </authorList>
    </citation>
    <scope>NUCLEOTIDE SEQUENCE</scope>
</reference>
<dbReference type="Gene3D" id="2.60.120.260">
    <property type="entry name" value="Galactose-binding domain-like"/>
    <property type="match status" value="1"/>
</dbReference>
<proteinExistence type="predicted"/>
<evidence type="ECO:0000259" key="6">
    <source>
        <dbReference type="PROSITE" id="PS51469"/>
    </source>
</evidence>
<dbReference type="OrthoDB" id="342281at2759"/>
<evidence type="ECO:0000313" key="8">
    <source>
        <dbReference type="EnsemblMetazoa" id="XP_019761944.1"/>
    </source>
</evidence>
<dbReference type="PANTHER" id="PTHR12911">
    <property type="entry name" value="SAD1/UNC-84-LIKE PROTEIN-RELATED"/>
    <property type="match status" value="1"/>
</dbReference>
<accession>N6UBG2</accession>
<dbReference type="GO" id="GO:0034993">
    <property type="term" value="C:meiotic nuclear membrane microtubule tethering complex"/>
    <property type="evidence" value="ECO:0007669"/>
    <property type="project" value="TreeGrafter"/>
</dbReference>
<dbReference type="KEGG" id="dpa:109538941"/>
<keyword evidence="2" id="KW-0812">Transmembrane</keyword>
<protein>
    <recommendedName>
        <fullName evidence="6">SUN domain-containing protein</fullName>
    </recommendedName>
</protein>
<evidence type="ECO:0000256" key="1">
    <source>
        <dbReference type="ARBA" id="ARBA00004370"/>
    </source>
</evidence>
<dbReference type="EMBL" id="KB740994">
    <property type="protein sequence ID" value="ENN75982.1"/>
    <property type="molecule type" value="Genomic_DNA"/>
</dbReference>
<dbReference type="FunFam" id="2.60.120.260:FF:000009">
    <property type="entry name" value="SUN domain-containing protein 1 isoform X1"/>
    <property type="match status" value="1"/>
</dbReference>
<keyword evidence="5" id="KW-0472">Membrane</keyword>
<evidence type="ECO:0000256" key="3">
    <source>
        <dbReference type="ARBA" id="ARBA00022989"/>
    </source>
</evidence>